<reference evidence="1" key="1">
    <citation type="submission" date="2017-04" db="EMBL/GenBank/DDBJ databases">
        <title>Genome deletions in a multicellular cyanobacterial endosymbiont for morphological adaptation in marine diatoms.</title>
        <authorList>
            <person name="Wang Y."/>
            <person name="Gao H."/>
            <person name="Li R."/>
            <person name="Xu X."/>
        </authorList>
    </citation>
    <scope>NUCLEOTIDE SEQUENCE</scope>
    <source>
        <strain evidence="1">FACHB 800</strain>
    </source>
</reference>
<name>A0A975Y501_9NOST</name>
<proteinExistence type="predicted"/>
<dbReference type="KEGG" id="rsin:B6N60_02405"/>
<dbReference type="InterPro" id="IPR009045">
    <property type="entry name" value="Zn_M74/Hedgehog-like"/>
</dbReference>
<dbReference type="AlphaFoldDB" id="A0A975Y501"/>
<keyword evidence="2" id="KW-1185">Reference proteome</keyword>
<dbReference type="SUPFAM" id="SSF55166">
    <property type="entry name" value="Hedgehog/DD-peptidase"/>
    <property type="match status" value="1"/>
</dbReference>
<gene>
    <name evidence="1" type="ORF">B6N60_02405</name>
</gene>
<dbReference type="RefSeq" id="WP_190604722.1">
    <property type="nucleotide sequence ID" value="NZ_CP021056.1"/>
</dbReference>
<protein>
    <recommendedName>
        <fullName evidence="3">Peptidase M15A C-terminal domain-containing protein</fullName>
    </recommendedName>
</protein>
<evidence type="ECO:0008006" key="3">
    <source>
        <dbReference type="Google" id="ProtNLM"/>
    </source>
</evidence>
<organism evidence="1 2">
    <name type="scientific">Richelia sinica FACHB-800</name>
    <dbReference type="NCBI Taxonomy" id="1357546"/>
    <lineage>
        <taxon>Bacteria</taxon>
        <taxon>Bacillati</taxon>
        <taxon>Cyanobacteriota</taxon>
        <taxon>Cyanophyceae</taxon>
        <taxon>Nostocales</taxon>
        <taxon>Nostocaceae</taxon>
        <taxon>Richelia</taxon>
    </lineage>
</organism>
<dbReference type="EMBL" id="CP021056">
    <property type="protein sequence ID" value="QXE23715.1"/>
    <property type="molecule type" value="Genomic_DNA"/>
</dbReference>
<sequence>MHYENIQLGKYLNLKQFCTCTQTYQKYSPNINPYPQNHQETIPALQQLNQFIIDPIIDYFGIEKFQLTYGFCSPDLKKYLEQKDPITGEKNGRVAPNLDQHMSHEINKNGKYYCERLGAACDFLIIDLPSNQLVDWILRAKLPFDSLYFYHPHRPIHISYGQQHKRDIWTFNDSRQPTKKGIENWLKLAKEIK</sequence>
<accession>A0A975Y501</accession>
<evidence type="ECO:0000313" key="2">
    <source>
        <dbReference type="Proteomes" id="UP000683511"/>
    </source>
</evidence>
<evidence type="ECO:0000313" key="1">
    <source>
        <dbReference type="EMBL" id="QXE23715.1"/>
    </source>
</evidence>
<dbReference type="Proteomes" id="UP000683511">
    <property type="component" value="Chromosome"/>
</dbReference>